<dbReference type="Pfam" id="PF02617">
    <property type="entry name" value="ClpS"/>
    <property type="match status" value="1"/>
</dbReference>
<organism evidence="2">
    <name type="scientific">Tetraselmis sp. GSL018</name>
    <dbReference type="NCBI Taxonomy" id="582737"/>
    <lineage>
        <taxon>Eukaryota</taxon>
        <taxon>Viridiplantae</taxon>
        <taxon>Chlorophyta</taxon>
        <taxon>core chlorophytes</taxon>
        <taxon>Chlorodendrophyceae</taxon>
        <taxon>Chlorodendrales</taxon>
        <taxon>Chlorodendraceae</taxon>
        <taxon>Tetraselmis</taxon>
    </lineage>
</organism>
<sequence>MRLPSICSRSVKLRTDPSEFKVRDSRIRSRSSFSWKIQGLTPGKRAKSVSAKAAGIGPGGNVIDKPDVIPDRDVKKESKKKKPPIYKVLLHNDNTNRREYVVKVLLKIVDGLTVDDAVNIMQEAHLQGLALVIACAQSDAERYCNGLRNNGLISTIEPDGGS</sequence>
<keyword evidence="2" id="KW-0645">Protease</keyword>
<dbReference type="EMBL" id="GBEZ01004016">
    <property type="protein sequence ID" value="JAC81163.1"/>
    <property type="molecule type" value="Transcribed_RNA"/>
</dbReference>
<dbReference type="InterPro" id="IPR022935">
    <property type="entry name" value="ClpS"/>
</dbReference>
<feature type="domain" description="Adaptor protein ClpS core" evidence="1">
    <location>
        <begin position="81"/>
        <end position="149"/>
    </location>
</feature>
<evidence type="ECO:0000259" key="1">
    <source>
        <dbReference type="Pfam" id="PF02617"/>
    </source>
</evidence>
<dbReference type="GO" id="GO:0006508">
    <property type="term" value="P:proteolysis"/>
    <property type="evidence" value="ECO:0007669"/>
    <property type="project" value="UniProtKB-KW"/>
</dbReference>
<dbReference type="GO" id="GO:0008233">
    <property type="term" value="F:peptidase activity"/>
    <property type="evidence" value="ECO:0007669"/>
    <property type="project" value="UniProtKB-KW"/>
</dbReference>
<protein>
    <submittedName>
        <fullName evidence="2">ATP-dependent Clp protease adaptor protein ClpS</fullName>
    </submittedName>
</protein>
<dbReference type="PANTHER" id="PTHR33473:SF17">
    <property type="entry name" value="ATP-DEPENDENT CLP PROTEASE ADAPTER PROTEIN CLPS1, CHLOROPLASTIC"/>
    <property type="match status" value="1"/>
</dbReference>
<dbReference type="InterPro" id="IPR014719">
    <property type="entry name" value="Ribosomal_bL12_C/ClpS-like"/>
</dbReference>
<keyword evidence="2" id="KW-0378">Hydrolase</keyword>
<dbReference type="GO" id="GO:0030163">
    <property type="term" value="P:protein catabolic process"/>
    <property type="evidence" value="ECO:0007669"/>
    <property type="project" value="InterPro"/>
</dbReference>
<dbReference type="SUPFAM" id="SSF54736">
    <property type="entry name" value="ClpS-like"/>
    <property type="match status" value="1"/>
</dbReference>
<dbReference type="AlphaFoldDB" id="A0A061SAA8"/>
<gene>
    <name evidence="2" type="primary">CLPS</name>
    <name evidence="2" type="ORF">TSPGSL018_8547</name>
</gene>
<reference evidence="2" key="1">
    <citation type="submission" date="2014-05" db="EMBL/GenBank/DDBJ databases">
        <title>The transcriptome of the halophilic microalga Tetraselmis sp. GSL018 isolated from the Great Salt Lake, Utah.</title>
        <authorList>
            <person name="Jinkerson R.E."/>
            <person name="D'Adamo S."/>
            <person name="Posewitz M.C."/>
        </authorList>
    </citation>
    <scope>NUCLEOTIDE SEQUENCE</scope>
    <source>
        <strain evidence="2">GSL018</strain>
    </source>
</reference>
<dbReference type="Gene3D" id="3.30.1390.10">
    <property type="match status" value="1"/>
</dbReference>
<accession>A0A061SAA8</accession>
<dbReference type="PANTHER" id="PTHR33473">
    <property type="entry name" value="ATP-DEPENDENT CLP PROTEASE ADAPTER PROTEIN CLPS1, CHLOROPLASTIC"/>
    <property type="match status" value="1"/>
</dbReference>
<proteinExistence type="predicted"/>
<dbReference type="InterPro" id="IPR003769">
    <property type="entry name" value="ClpS_core"/>
</dbReference>
<evidence type="ECO:0000313" key="2">
    <source>
        <dbReference type="EMBL" id="JAC81163.1"/>
    </source>
</evidence>
<name>A0A061SAA8_9CHLO</name>